<evidence type="ECO:0008006" key="3">
    <source>
        <dbReference type="Google" id="ProtNLM"/>
    </source>
</evidence>
<dbReference type="AlphaFoldDB" id="A0ABD3FZE4"/>
<sequence length="110" mass="12976">MASQEGWTTKTRIQELKFKLPVSARDWFNQLPKSVSRNWKELSSAFRKRYCKARSSYSESISRTSSKRLEKHVLRFITKLKDARLKTSLQGQIFRSISDLEYALQQDEDV</sequence>
<dbReference type="Proteomes" id="UP001632037">
    <property type="component" value="Unassembled WGS sequence"/>
</dbReference>
<protein>
    <recommendedName>
        <fullName evidence="3">Retrotransposon gag domain-containing protein</fullName>
    </recommendedName>
</protein>
<name>A0ABD3FZE4_9STRA</name>
<proteinExistence type="predicted"/>
<organism evidence="1 2">
    <name type="scientific">Phytophthora oleae</name>
    <dbReference type="NCBI Taxonomy" id="2107226"/>
    <lineage>
        <taxon>Eukaryota</taxon>
        <taxon>Sar</taxon>
        <taxon>Stramenopiles</taxon>
        <taxon>Oomycota</taxon>
        <taxon>Peronosporomycetes</taxon>
        <taxon>Peronosporales</taxon>
        <taxon>Peronosporaceae</taxon>
        <taxon>Phytophthora</taxon>
    </lineage>
</organism>
<evidence type="ECO:0000313" key="2">
    <source>
        <dbReference type="Proteomes" id="UP001632037"/>
    </source>
</evidence>
<gene>
    <name evidence="1" type="ORF">V7S43_004205</name>
</gene>
<evidence type="ECO:0000313" key="1">
    <source>
        <dbReference type="EMBL" id="KAL3671021.1"/>
    </source>
</evidence>
<comment type="caution">
    <text evidence="1">The sequence shown here is derived from an EMBL/GenBank/DDBJ whole genome shotgun (WGS) entry which is preliminary data.</text>
</comment>
<accession>A0ABD3FZE4</accession>
<keyword evidence="2" id="KW-1185">Reference proteome</keyword>
<dbReference type="EMBL" id="JBIMZQ010000006">
    <property type="protein sequence ID" value="KAL3671021.1"/>
    <property type="molecule type" value="Genomic_DNA"/>
</dbReference>
<reference evidence="1 2" key="1">
    <citation type="submission" date="2024-09" db="EMBL/GenBank/DDBJ databases">
        <title>Genome sequencing and assembly of Phytophthora oleae, isolate VK10A, causative agent of rot of olive drupes.</title>
        <authorList>
            <person name="Conti Taguali S."/>
            <person name="Riolo M."/>
            <person name="La Spada F."/>
            <person name="Cacciola S.O."/>
            <person name="Dionisio G."/>
        </authorList>
    </citation>
    <scope>NUCLEOTIDE SEQUENCE [LARGE SCALE GENOMIC DNA]</scope>
    <source>
        <strain evidence="1 2">VK10A</strain>
    </source>
</reference>